<evidence type="ECO:0000259" key="2">
    <source>
        <dbReference type="PROSITE" id="PS51736"/>
    </source>
</evidence>
<organism evidence="4 5">
    <name type="scientific">Microbacterium trichothecenolyticum</name>
    <name type="common">Aureobacterium trichothecenolyticum</name>
    <dbReference type="NCBI Taxonomy" id="69370"/>
    <lineage>
        <taxon>Bacteria</taxon>
        <taxon>Bacillati</taxon>
        <taxon>Actinomycetota</taxon>
        <taxon>Actinomycetes</taxon>
        <taxon>Micrococcales</taxon>
        <taxon>Microbacteriaceae</taxon>
        <taxon>Microbacterium</taxon>
    </lineage>
</organism>
<dbReference type="SMART" id="SM00857">
    <property type="entry name" value="Resolvase"/>
    <property type="match status" value="1"/>
</dbReference>
<dbReference type="PROSITE" id="PS51736">
    <property type="entry name" value="RECOMBINASES_3"/>
    <property type="match status" value="1"/>
</dbReference>
<dbReference type="Pfam" id="PF13408">
    <property type="entry name" value="Zn_ribbon_recom"/>
    <property type="match status" value="1"/>
</dbReference>
<dbReference type="InterPro" id="IPR050639">
    <property type="entry name" value="SSR_resolvase"/>
</dbReference>
<dbReference type="InterPro" id="IPR025827">
    <property type="entry name" value="Zn_ribbon_recom_dom"/>
</dbReference>
<evidence type="ECO:0000313" key="5">
    <source>
        <dbReference type="Proteomes" id="UP001226691"/>
    </source>
</evidence>
<sequence length="501" mass="56223">MSARITRLPAPAVERAVIYLRQSTYKEESISLEVQEQAARQHAEEQGYTVVGVESDPGITGRSWKRRAGVQRAMNALETGEAEVVIVWRWSRLSRSRRDWAVAADMADVVGGRIESATEPNDRTAAGRFARGVMTELAAFESERIGEQWAEAPAHRIARGLPATGGPRFGYQQVDGAYVVDPVTGPALAELYRLYLGGWGSVQLVRWLHERGIMRGKDNDRPWKYQDVLQTMDAGFGAGLLVRTPPKPKGTNISTPKIAVWLREFRPGAHEPVIDRATWDAYVVARRARSRHSAPMLSGLLRCMDCQGAMSGQSVTGKRGFYRCTLGASTTSVRSVQVYMDVLDAAVEEWVLAFADSISLQREAQEQTTEHGNRVQITARRAQQQLGRIEDRLARLTLKYVDDAIPRDMYERLRAELEAERDDAERRVQDATRNPVRDAAPAAVSPDLRRQWQNMTPSKRNHVLTPLIARVEVFPVRPAGQRHIPRWRIVPAWEDDADTGE</sequence>
<gene>
    <name evidence="4" type="ORF">QE412_000813</name>
</gene>
<dbReference type="SUPFAM" id="SSF53041">
    <property type="entry name" value="Resolvase-like"/>
    <property type="match status" value="1"/>
</dbReference>
<dbReference type="InterPro" id="IPR011109">
    <property type="entry name" value="DNA_bind_recombinase_dom"/>
</dbReference>
<proteinExistence type="predicted"/>
<feature type="domain" description="Recombinase" evidence="3">
    <location>
        <begin position="168"/>
        <end position="292"/>
    </location>
</feature>
<dbReference type="RefSeq" id="WP_307480458.1">
    <property type="nucleotide sequence ID" value="NZ_JAUTBF010000001.1"/>
</dbReference>
<keyword evidence="5" id="KW-1185">Reference proteome</keyword>
<evidence type="ECO:0000256" key="1">
    <source>
        <dbReference type="SAM" id="MobiDB-lite"/>
    </source>
</evidence>
<reference evidence="4 5" key="1">
    <citation type="submission" date="2023-07" db="EMBL/GenBank/DDBJ databases">
        <title>Functional and genomic diversity of the sorghum phyllosphere microbiome.</title>
        <authorList>
            <person name="Shade A."/>
        </authorList>
    </citation>
    <scope>NUCLEOTIDE SEQUENCE [LARGE SCALE GENOMIC DNA]</scope>
    <source>
        <strain evidence="4 5">SORGH_AS_1207</strain>
    </source>
</reference>
<dbReference type="Gene3D" id="3.40.50.1390">
    <property type="entry name" value="Resolvase, N-terminal catalytic domain"/>
    <property type="match status" value="1"/>
</dbReference>
<feature type="domain" description="Resolvase/invertase-type recombinase catalytic" evidence="2">
    <location>
        <begin position="15"/>
        <end position="160"/>
    </location>
</feature>
<accession>A0ABU0TRF3</accession>
<dbReference type="Gene3D" id="3.90.1750.20">
    <property type="entry name" value="Putative Large Serine Recombinase, Chain B, Domain 2"/>
    <property type="match status" value="1"/>
</dbReference>
<comment type="caution">
    <text evidence="4">The sequence shown here is derived from an EMBL/GenBank/DDBJ whole genome shotgun (WGS) entry which is preliminary data.</text>
</comment>
<dbReference type="Pfam" id="PF07508">
    <property type="entry name" value="Recombinase"/>
    <property type="match status" value="1"/>
</dbReference>
<dbReference type="PROSITE" id="PS51737">
    <property type="entry name" value="RECOMBINASE_DNA_BIND"/>
    <property type="match status" value="1"/>
</dbReference>
<evidence type="ECO:0000259" key="3">
    <source>
        <dbReference type="PROSITE" id="PS51737"/>
    </source>
</evidence>
<dbReference type="CDD" id="cd00338">
    <property type="entry name" value="Ser_Recombinase"/>
    <property type="match status" value="1"/>
</dbReference>
<dbReference type="InterPro" id="IPR006119">
    <property type="entry name" value="Resolv_N"/>
</dbReference>
<dbReference type="PANTHER" id="PTHR30461">
    <property type="entry name" value="DNA-INVERTASE FROM LAMBDOID PROPHAGE"/>
    <property type="match status" value="1"/>
</dbReference>
<dbReference type="InterPro" id="IPR036162">
    <property type="entry name" value="Resolvase-like_N_sf"/>
</dbReference>
<dbReference type="PANTHER" id="PTHR30461:SF23">
    <property type="entry name" value="DNA RECOMBINASE-RELATED"/>
    <property type="match status" value="1"/>
</dbReference>
<dbReference type="Pfam" id="PF00239">
    <property type="entry name" value="Resolvase"/>
    <property type="match status" value="1"/>
</dbReference>
<dbReference type="InterPro" id="IPR038109">
    <property type="entry name" value="DNA_bind_recomb_sf"/>
</dbReference>
<protein>
    <submittedName>
        <fullName evidence="4">Site-specific DNA recombinase</fullName>
    </submittedName>
</protein>
<dbReference type="EMBL" id="JAUTBF010000001">
    <property type="protein sequence ID" value="MDQ1122240.1"/>
    <property type="molecule type" value="Genomic_DNA"/>
</dbReference>
<dbReference type="Proteomes" id="UP001226691">
    <property type="component" value="Unassembled WGS sequence"/>
</dbReference>
<name>A0ABU0TRF3_MICTR</name>
<evidence type="ECO:0000313" key="4">
    <source>
        <dbReference type="EMBL" id="MDQ1122240.1"/>
    </source>
</evidence>
<feature type="region of interest" description="Disordered" evidence="1">
    <location>
        <begin position="424"/>
        <end position="444"/>
    </location>
</feature>